<dbReference type="Gene3D" id="3.40.1030.10">
    <property type="entry name" value="Nucleoside phosphorylase/phosphoribosyltransferase catalytic domain"/>
    <property type="match status" value="1"/>
</dbReference>
<accession>A0ABP7EUP5</accession>
<evidence type="ECO:0000256" key="1">
    <source>
        <dbReference type="ARBA" id="ARBA00022676"/>
    </source>
</evidence>
<dbReference type="PANTHER" id="PTHR43285:SF2">
    <property type="entry name" value="ANTHRANILATE PHOSPHORIBOSYLTRANSFERASE"/>
    <property type="match status" value="1"/>
</dbReference>
<reference evidence="7" key="1">
    <citation type="journal article" date="2019" name="Int. J. Syst. Evol. Microbiol.">
        <title>The Global Catalogue of Microorganisms (GCM) 10K type strain sequencing project: providing services to taxonomists for standard genome sequencing and annotation.</title>
        <authorList>
            <consortium name="The Broad Institute Genomics Platform"/>
            <consortium name="The Broad Institute Genome Sequencing Center for Infectious Disease"/>
            <person name="Wu L."/>
            <person name="Ma J."/>
        </authorList>
    </citation>
    <scope>NUCLEOTIDE SEQUENCE [LARGE SCALE GENOMIC DNA]</scope>
    <source>
        <strain evidence="7">JCM 17137</strain>
    </source>
</reference>
<dbReference type="EMBL" id="BAABDD010000001">
    <property type="protein sequence ID" value="GAA3725253.1"/>
    <property type="molecule type" value="Genomic_DNA"/>
</dbReference>
<keyword evidence="2" id="KW-0808">Transferase</keyword>
<gene>
    <name evidence="6" type="primary">trpD_1</name>
    <name evidence="6" type="ORF">GCM10022402_02390</name>
</gene>
<dbReference type="InterPro" id="IPR000312">
    <property type="entry name" value="Glycosyl_Trfase_fam3"/>
</dbReference>
<dbReference type="InterPro" id="IPR035902">
    <property type="entry name" value="Nuc_phospho_transferase"/>
</dbReference>
<dbReference type="GO" id="GO:0016757">
    <property type="term" value="F:glycosyltransferase activity"/>
    <property type="evidence" value="ECO:0007669"/>
    <property type="project" value="UniProtKB-KW"/>
</dbReference>
<evidence type="ECO:0000256" key="2">
    <source>
        <dbReference type="ARBA" id="ARBA00022679"/>
    </source>
</evidence>
<dbReference type="Pfam" id="PF00591">
    <property type="entry name" value="Glycos_transf_3"/>
    <property type="match status" value="1"/>
</dbReference>
<dbReference type="Proteomes" id="UP001500908">
    <property type="component" value="Unassembled WGS sequence"/>
</dbReference>
<keyword evidence="3" id="KW-0822">Tryptophan biosynthesis</keyword>
<name>A0ABP7EUP5_9ACTN</name>
<dbReference type="PANTHER" id="PTHR43285">
    <property type="entry name" value="ANTHRANILATE PHOSPHORIBOSYLTRANSFERASE"/>
    <property type="match status" value="1"/>
</dbReference>
<evidence type="ECO:0000313" key="7">
    <source>
        <dbReference type="Proteomes" id="UP001500908"/>
    </source>
</evidence>
<comment type="caution">
    <text evidence="6">The sequence shown here is derived from an EMBL/GenBank/DDBJ whole genome shotgun (WGS) entry which is preliminary data.</text>
</comment>
<proteinExistence type="predicted"/>
<feature type="domain" description="Glycosyl transferase family 3" evidence="5">
    <location>
        <begin position="75"/>
        <end position="325"/>
    </location>
</feature>
<keyword evidence="3" id="KW-0028">Amino-acid biosynthesis</keyword>
<sequence>MTDVLTTLLGRRSSVERAAWRSFWDRLSEGEVDRSEAAAVLASLTTALPDPETLHAFLASLDERRPEITERWPTTVNIVGTGGGPETFNISTAAAFVAAAMGVGVVKTGSRAYSSTYGSIDLLDKLGVQLTRSHEHTRETLQRFGIAFAGHFVYPTELTTLARRLAPMSLRPFGRFLNALGPFLAALPVTAQVTGVSASAPLAELRQLAAGVDDRTIWLCGNDLGADELIGFADNVIHPNGGDEKIQLWPGRFTSETGTLADLRQADASEPVVDFFVRIISGEVNEVATETVCLNAAALAVASGHIDDWATAIAAAEQAVRSGGARELLDRMRSQGQEAAPLSATVSHG</sequence>
<keyword evidence="1 6" id="KW-0328">Glycosyltransferase</keyword>
<dbReference type="SUPFAM" id="SSF52418">
    <property type="entry name" value="Nucleoside phosphorylase/phosphoribosyltransferase catalytic domain"/>
    <property type="match status" value="1"/>
</dbReference>
<protein>
    <submittedName>
        <fullName evidence="6">Anthranilate phosphoribosyltransferase</fullName>
    </submittedName>
</protein>
<dbReference type="RefSeq" id="WP_344966360.1">
    <property type="nucleotide sequence ID" value="NZ_BAABDD010000001.1"/>
</dbReference>
<evidence type="ECO:0000313" key="6">
    <source>
        <dbReference type="EMBL" id="GAA3725253.1"/>
    </source>
</evidence>
<evidence type="ECO:0000256" key="3">
    <source>
        <dbReference type="ARBA" id="ARBA00022822"/>
    </source>
</evidence>
<keyword evidence="4" id="KW-0057">Aromatic amino acid biosynthesis</keyword>
<dbReference type="InterPro" id="IPR005940">
    <property type="entry name" value="Anthranilate_Pribosyl_Tfrase"/>
</dbReference>
<evidence type="ECO:0000259" key="5">
    <source>
        <dbReference type="Pfam" id="PF00591"/>
    </source>
</evidence>
<keyword evidence="7" id="KW-1185">Reference proteome</keyword>
<organism evidence="6 7">
    <name type="scientific">Salinactinospora qingdaonensis</name>
    <dbReference type="NCBI Taxonomy" id="702744"/>
    <lineage>
        <taxon>Bacteria</taxon>
        <taxon>Bacillati</taxon>
        <taxon>Actinomycetota</taxon>
        <taxon>Actinomycetes</taxon>
        <taxon>Streptosporangiales</taxon>
        <taxon>Nocardiopsidaceae</taxon>
        <taxon>Salinactinospora</taxon>
    </lineage>
</organism>
<evidence type="ECO:0000256" key="4">
    <source>
        <dbReference type="ARBA" id="ARBA00023141"/>
    </source>
</evidence>